<comment type="similarity">
    <text evidence="2 10">Belongs to the LolA family.</text>
</comment>
<dbReference type="PANTHER" id="PTHR35869:SF1">
    <property type="entry name" value="OUTER-MEMBRANE LIPOPROTEIN CARRIER PROTEIN"/>
    <property type="match status" value="1"/>
</dbReference>
<dbReference type="SUPFAM" id="SSF89392">
    <property type="entry name" value="Prokaryotic lipoproteins and lipoprotein localization factors"/>
    <property type="match status" value="1"/>
</dbReference>
<dbReference type="Proteomes" id="UP000264492">
    <property type="component" value="Unassembled WGS sequence"/>
</dbReference>
<dbReference type="GO" id="GO:0044874">
    <property type="term" value="P:lipoprotein localization to outer membrane"/>
    <property type="evidence" value="ECO:0007669"/>
    <property type="project" value="UniProtKB-UniRule"/>
</dbReference>
<feature type="signal peptide" evidence="10">
    <location>
        <begin position="1"/>
        <end position="24"/>
    </location>
</feature>
<evidence type="ECO:0000313" key="12">
    <source>
        <dbReference type="Proteomes" id="UP000264492"/>
    </source>
</evidence>
<evidence type="ECO:0000256" key="10">
    <source>
        <dbReference type="HAMAP-Rule" id="MF_00240"/>
    </source>
</evidence>
<dbReference type="GO" id="GO:0030288">
    <property type="term" value="C:outer membrane-bounded periplasmic space"/>
    <property type="evidence" value="ECO:0007669"/>
    <property type="project" value="TreeGrafter"/>
</dbReference>
<gene>
    <name evidence="10" type="primary">lolA</name>
    <name evidence="11" type="ORF">DX914_05555</name>
</gene>
<keyword evidence="9 10" id="KW-0143">Chaperone</keyword>
<accession>A0A371K3T8</accession>
<comment type="function">
    <text evidence="10">Participates in the translocation of lipoproteins from the inner membrane to the outer membrane. Only forms a complex with a lipoprotein if the residue after the N-terminal Cys is not an aspartate (The Asp acts as a targeting signal to indicate that the lipoprotein should stay in the inner membrane).</text>
</comment>
<evidence type="ECO:0000256" key="9">
    <source>
        <dbReference type="ARBA" id="ARBA00023186"/>
    </source>
</evidence>
<evidence type="ECO:0000313" key="11">
    <source>
        <dbReference type="EMBL" id="RDZ28591.1"/>
    </source>
</evidence>
<dbReference type="GO" id="GO:0042953">
    <property type="term" value="P:lipoprotein transport"/>
    <property type="evidence" value="ECO:0007669"/>
    <property type="project" value="InterPro"/>
</dbReference>
<evidence type="ECO:0000256" key="3">
    <source>
        <dbReference type="ARBA" id="ARBA00011245"/>
    </source>
</evidence>
<name>A0A371K3T8_9GAMM</name>
<comment type="subunit">
    <text evidence="3 10">Monomer.</text>
</comment>
<dbReference type="EMBL" id="QTSU01000001">
    <property type="protein sequence ID" value="RDZ28591.1"/>
    <property type="molecule type" value="Genomic_DNA"/>
</dbReference>
<keyword evidence="6 10" id="KW-0732">Signal</keyword>
<dbReference type="Gene3D" id="2.50.20.10">
    <property type="entry name" value="Lipoprotein localisation LolA/LolB/LppX"/>
    <property type="match status" value="1"/>
</dbReference>
<evidence type="ECO:0000256" key="6">
    <source>
        <dbReference type="ARBA" id="ARBA00022729"/>
    </source>
</evidence>
<dbReference type="CDD" id="cd16325">
    <property type="entry name" value="LolA"/>
    <property type="match status" value="1"/>
</dbReference>
<keyword evidence="8 10" id="KW-0653">Protein transport</keyword>
<dbReference type="RefSeq" id="WP_115858031.1">
    <property type="nucleotide sequence ID" value="NZ_QTSU01000001.1"/>
</dbReference>
<keyword evidence="11" id="KW-0449">Lipoprotein</keyword>
<comment type="subcellular location">
    <subcellularLocation>
        <location evidence="1 10">Periplasm</location>
    </subcellularLocation>
</comment>
<comment type="caution">
    <text evidence="11">The sequence shown here is derived from an EMBL/GenBank/DDBJ whole genome shotgun (WGS) entry which is preliminary data.</text>
</comment>
<dbReference type="AlphaFoldDB" id="A0A371K3T8"/>
<feature type="chain" id="PRO_5017093884" description="Outer-membrane lipoprotein carrier protein" evidence="10">
    <location>
        <begin position="25"/>
        <end position="214"/>
    </location>
</feature>
<proteinExistence type="inferred from homology"/>
<organism evidence="11 12">
    <name type="scientific">Lysobacter silvisoli</name>
    <dbReference type="NCBI Taxonomy" id="2293254"/>
    <lineage>
        <taxon>Bacteria</taxon>
        <taxon>Pseudomonadati</taxon>
        <taxon>Pseudomonadota</taxon>
        <taxon>Gammaproteobacteria</taxon>
        <taxon>Lysobacterales</taxon>
        <taxon>Lysobacteraceae</taxon>
        <taxon>Lysobacter</taxon>
    </lineage>
</organism>
<dbReference type="HAMAP" id="MF_00240">
    <property type="entry name" value="LolA"/>
    <property type="match status" value="1"/>
</dbReference>
<dbReference type="NCBIfam" id="TIGR00547">
    <property type="entry name" value="lolA"/>
    <property type="match status" value="1"/>
</dbReference>
<dbReference type="PANTHER" id="PTHR35869">
    <property type="entry name" value="OUTER-MEMBRANE LIPOPROTEIN CARRIER PROTEIN"/>
    <property type="match status" value="1"/>
</dbReference>
<evidence type="ECO:0000256" key="7">
    <source>
        <dbReference type="ARBA" id="ARBA00022764"/>
    </source>
</evidence>
<evidence type="ECO:0000256" key="1">
    <source>
        <dbReference type="ARBA" id="ARBA00004418"/>
    </source>
</evidence>
<evidence type="ECO:0000256" key="5">
    <source>
        <dbReference type="ARBA" id="ARBA00022448"/>
    </source>
</evidence>
<reference evidence="11 12" key="1">
    <citation type="submission" date="2018-08" db="EMBL/GenBank/DDBJ databases">
        <title>Lysobacter sp. zong2l5, whole genome shotgun sequence.</title>
        <authorList>
            <person name="Zhang X."/>
            <person name="Feng G."/>
            <person name="Zhu H."/>
        </authorList>
    </citation>
    <scope>NUCLEOTIDE SEQUENCE [LARGE SCALE GENOMIC DNA]</scope>
    <source>
        <strain evidence="12">zong2l5</strain>
    </source>
</reference>
<dbReference type="InterPro" id="IPR018323">
    <property type="entry name" value="OM_lipoprot_carrier_LolA_Pbac"/>
</dbReference>
<dbReference type="InterPro" id="IPR004564">
    <property type="entry name" value="OM_lipoprot_carrier_LolA-like"/>
</dbReference>
<keyword evidence="7 10" id="KW-0574">Periplasm</keyword>
<dbReference type="Pfam" id="PF03548">
    <property type="entry name" value="LolA"/>
    <property type="match status" value="1"/>
</dbReference>
<keyword evidence="12" id="KW-1185">Reference proteome</keyword>
<evidence type="ECO:0000256" key="2">
    <source>
        <dbReference type="ARBA" id="ARBA00007615"/>
    </source>
</evidence>
<sequence length="214" mass="22929" precursor="true">MSLSATVRHAARTALIAGALFAGAATAGARDDLNTFTRGLKGLDGQFTQQVFDANGKRKESSNGKVALSAPRLFRWEYVKPYPQLIVADGKKVWVHDPDLQQVTVRPQGAEEQNSPLSALIDPAKLDAQFVVREAGTAEGLNWLSLAPKSGTEAGFRSAKLGFNAAGLARMQVVDSLGQRTEISFTGWRRNPAFATGQFKFTPPAGTDVIGGER</sequence>
<dbReference type="OrthoDB" id="9787361at2"/>
<keyword evidence="5 10" id="KW-0813">Transport</keyword>
<evidence type="ECO:0000256" key="4">
    <source>
        <dbReference type="ARBA" id="ARBA00014035"/>
    </source>
</evidence>
<dbReference type="InterPro" id="IPR029046">
    <property type="entry name" value="LolA/LolB/LppX"/>
</dbReference>
<evidence type="ECO:0000256" key="8">
    <source>
        <dbReference type="ARBA" id="ARBA00022927"/>
    </source>
</evidence>
<protein>
    <recommendedName>
        <fullName evidence="4 10">Outer-membrane lipoprotein carrier protein</fullName>
    </recommendedName>
</protein>